<protein>
    <submittedName>
        <fullName evidence="1">Uncharacterized protein</fullName>
    </submittedName>
</protein>
<name>A0A0D0E096_9AGAM</name>
<proteinExistence type="predicted"/>
<dbReference type="InParanoid" id="A0A0D0E096"/>
<gene>
    <name evidence="1" type="ORF">PAXRUDRAFT_825713</name>
</gene>
<evidence type="ECO:0000313" key="2">
    <source>
        <dbReference type="Proteomes" id="UP000054538"/>
    </source>
</evidence>
<reference evidence="2" key="2">
    <citation type="submission" date="2015-01" db="EMBL/GenBank/DDBJ databases">
        <title>Evolutionary Origins and Diversification of the Mycorrhizal Mutualists.</title>
        <authorList>
            <consortium name="DOE Joint Genome Institute"/>
            <consortium name="Mycorrhizal Genomics Consortium"/>
            <person name="Kohler A."/>
            <person name="Kuo A."/>
            <person name="Nagy L.G."/>
            <person name="Floudas D."/>
            <person name="Copeland A."/>
            <person name="Barry K.W."/>
            <person name="Cichocki N."/>
            <person name="Veneault-Fourrey C."/>
            <person name="LaButti K."/>
            <person name="Lindquist E.A."/>
            <person name="Lipzen A."/>
            <person name="Lundell T."/>
            <person name="Morin E."/>
            <person name="Murat C."/>
            <person name="Riley R."/>
            <person name="Ohm R."/>
            <person name="Sun H."/>
            <person name="Tunlid A."/>
            <person name="Henrissat B."/>
            <person name="Grigoriev I.V."/>
            <person name="Hibbett D.S."/>
            <person name="Martin F."/>
        </authorList>
    </citation>
    <scope>NUCLEOTIDE SEQUENCE [LARGE SCALE GENOMIC DNA]</scope>
    <source>
        <strain evidence="2">Ve08.2h10</strain>
    </source>
</reference>
<organism evidence="1 2">
    <name type="scientific">Paxillus rubicundulus Ve08.2h10</name>
    <dbReference type="NCBI Taxonomy" id="930991"/>
    <lineage>
        <taxon>Eukaryota</taxon>
        <taxon>Fungi</taxon>
        <taxon>Dikarya</taxon>
        <taxon>Basidiomycota</taxon>
        <taxon>Agaricomycotina</taxon>
        <taxon>Agaricomycetes</taxon>
        <taxon>Agaricomycetidae</taxon>
        <taxon>Boletales</taxon>
        <taxon>Paxilineae</taxon>
        <taxon>Paxillaceae</taxon>
        <taxon>Paxillus</taxon>
    </lineage>
</organism>
<evidence type="ECO:0000313" key="1">
    <source>
        <dbReference type="EMBL" id="KIK96656.1"/>
    </source>
</evidence>
<dbReference type="HOGENOM" id="CLU_2979731_0_0_1"/>
<accession>A0A0D0E096</accession>
<dbReference type="EMBL" id="KN824975">
    <property type="protein sequence ID" value="KIK96656.1"/>
    <property type="molecule type" value="Genomic_DNA"/>
</dbReference>
<reference evidence="1 2" key="1">
    <citation type="submission" date="2014-04" db="EMBL/GenBank/DDBJ databases">
        <authorList>
            <consortium name="DOE Joint Genome Institute"/>
            <person name="Kuo A."/>
            <person name="Kohler A."/>
            <person name="Jargeat P."/>
            <person name="Nagy L.G."/>
            <person name="Floudas D."/>
            <person name="Copeland A."/>
            <person name="Barry K.W."/>
            <person name="Cichocki N."/>
            <person name="Veneault-Fourrey C."/>
            <person name="LaButti K."/>
            <person name="Lindquist E.A."/>
            <person name="Lipzen A."/>
            <person name="Lundell T."/>
            <person name="Morin E."/>
            <person name="Murat C."/>
            <person name="Sun H."/>
            <person name="Tunlid A."/>
            <person name="Henrissat B."/>
            <person name="Grigoriev I.V."/>
            <person name="Hibbett D.S."/>
            <person name="Martin F."/>
            <person name="Nordberg H.P."/>
            <person name="Cantor M.N."/>
            <person name="Hua S.X."/>
        </authorList>
    </citation>
    <scope>NUCLEOTIDE SEQUENCE [LARGE SCALE GENOMIC DNA]</scope>
    <source>
        <strain evidence="1 2">Ve08.2h10</strain>
    </source>
</reference>
<dbReference type="AlphaFoldDB" id="A0A0D0E096"/>
<dbReference type="Proteomes" id="UP000054538">
    <property type="component" value="Unassembled WGS sequence"/>
</dbReference>
<sequence>MQSTWEYTTRNLAGLGEEMKLKLWRLVKLSTASSLGSRAATITSANLKRSSAQESGRR</sequence>
<keyword evidence="2" id="KW-1185">Reference proteome</keyword>